<feature type="transmembrane region" description="Helical" evidence="11">
    <location>
        <begin position="36"/>
        <end position="57"/>
    </location>
</feature>
<dbReference type="InterPro" id="IPR004570">
    <property type="entry name" value="Phosphatidylglycerol_P_synth"/>
</dbReference>
<evidence type="ECO:0000256" key="5">
    <source>
        <dbReference type="ARBA" id="ARBA00022692"/>
    </source>
</evidence>
<dbReference type="InterPro" id="IPR043130">
    <property type="entry name" value="CDP-OH_PTrfase_TM_dom"/>
</dbReference>
<comment type="subcellular location">
    <subcellularLocation>
        <location evidence="1">Membrane</location>
        <topology evidence="1">Multi-pass membrane protein</topology>
    </subcellularLocation>
</comment>
<protein>
    <submittedName>
        <fullName evidence="12">Unannotated protein</fullName>
    </submittedName>
</protein>
<comment type="similarity">
    <text evidence="2">Belongs to the CDP-alcohol phosphatidyltransferase class-I family.</text>
</comment>
<accession>A0A6J6GUR0</accession>
<dbReference type="EMBL" id="CAEZUX010000001">
    <property type="protein sequence ID" value="CAB4605041.1"/>
    <property type="molecule type" value="Genomic_DNA"/>
</dbReference>
<dbReference type="InterPro" id="IPR050324">
    <property type="entry name" value="CDP-alcohol_PTase-I"/>
</dbReference>
<dbReference type="AlphaFoldDB" id="A0A6J6GUR0"/>
<keyword evidence="4" id="KW-0808">Transferase</keyword>
<reference evidence="12" key="1">
    <citation type="submission" date="2020-05" db="EMBL/GenBank/DDBJ databases">
        <authorList>
            <person name="Chiriac C."/>
            <person name="Salcher M."/>
            <person name="Ghai R."/>
            <person name="Kavagutti S V."/>
        </authorList>
    </citation>
    <scope>NUCLEOTIDE SEQUENCE</scope>
</reference>
<evidence type="ECO:0000256" key="7">
    <source>
        <dbReference type="ARBA" id="ARBA00023098"/>
    </source>
</evidence>
<dbReference type="PIRSF" id="PIRSF000847">
    <property type="entry name" value="Phos_ph_gly_syn"/>
    <property type="match status" value="1"/>
</dbReference>
<evidence type="ECO:0000256" key="3">
    <source>
        <dbReference type="ARBA" id="ARBA00022516"/>
    </source>
</evidence>
<feature type="transmembrane region" description="Helical" evidence="11">
    <location>
        <begin position="152"/>
        <end position="173"/>
    </location>
</feature>
<keyword evidence="3" id="KW-0444">Lipid biosynthesis</keyword>
<keyword evidence="5 11" id="KW-0812">Transmembrane</keyword>
<evidence type="ECO:0000256" key="2">
    <source>
        <dbReference type="ARBA" id="ARBA00010441"/>
    </source>
</evidence>
<feature type="transmembrane region" description="Helical" evidence="11">
    <location>
        <begin position="7"/>
        <end position="30"/>
    </location>
</feature>
<keyword evidence="6 11" id="KW-1133">Transmembrane helix</keyword>
<keyword evidence="10" id="KW-1208">Phospholipid metabolism</keyword>
<dbReference type="NCBIfam" id="TIGR00560">
    <property type="entry name" value="pgsA"/>
    <property type="match status" value="1"/>
</dbReference>
<dbReference type="GO" id="GO:0008444">
    <property type="term" value="F:CDP-diacylglycerol-glycerol-3-phosphate 3-phosphatidyltransferase activity"/>
    <property type="evidence" value="ECO:0007669"/>
    <property type="project" value="InterPro"/>
</dbReference>
<dbReference type="PROSITE" id="PS00379">
    <property type="entry name" value="CDP_ALCOHOL_P_TRANSF"/>
    <property type="match status" value="1"/>
</dbReference>
<evidence type="ECO:0000256" key="9">
    <source>
        <dbReference type="ARBA" id="ARBA00023209"/>
    </source>
</evidence>
<dbReference type="GO" id="GO:0016020">
    <property type="term" value="C:membrane"/>
    <property type="evidence" value="ECO:0007669"/>
    <property type="project" value="UniProtKB-SubCell"/>
</dbReference>
<feature type="transmembrane region" description="Helical" evidence="11">
    <location>
        <begin position="77"/>
        <end position="102"/>
    </location>
</feature>
<keyword evidence="7" id="KW-0443">Lipid metabolism</keyword>
<evidence type="ECO:0000256" key="8">
    <source>
        <dbReference type="ARBA" id="ARBA00023136"/>
    </source>
</evidence>
<keyword evidence="8 11" id="KW-0472">Membrane</keyword>
<dbReference type="PANTHER" id="PTHR14269:SF62">
    <property type="entry name" value="CDP-DIACYLGLYCEROL--GLYCEROL-3-PHOSPHATE 3-PHOSPHATIDYLTRANSFERASE 1, CHLOROPLASTIC"/>
    <property type="match status" value="1"/>
</dbReference>
<dbReference type="Pfam" id="PF01066">
    <property type="entry name" value="CDP-OH_P_transf"/>
    <property type="match status" value="1"/>
</dbReference>
<organism evidence="12">
    <name type="scientific">freshwater metagenome</name>
    <dbReference type="NCBI Taxonomy" id="449393"/>
    <lineage>
        <taxon>unclassified sequences</taxon>
        <taxon>metagenomes</taxon>
        <taxon>ecological metagenomes</taxon>
    </lineage>
</organism>
<evidence type="ECO:0000313" key="12">
    <source>
        <dbReference type="EMBL" id="CAB4605041.1"/>
    </source>
</evidence>
<proteinExistence type="inferred from homology"/>
<dbReference type="PANTHER" id="PTHR14269">
    <property type="entry name" value="CDP-DIACYLGLYCEROL--GLYCEROL-3-PHOSPHATE 3-PHOSPHATIDYLTRANSFERASE-RELATED"/>
    <property type="match status" value="1"/>
</dbReference>
<gene>
    <name evidence="12" type="ORF">UFOPK1874_00029</name>
</gene>
<keyword evidence="9" id="KW-0594">Phospholipid biosynthesis</keyword>
<name>A0A6J6GUR0_9ZZZZ</name>
<sequence length="181" mass="19643">MPVDETAIVTWANMVTVARVLASPFLFLMIPDERVGSWAALVVWILLCSSDGFDGYLARKHGITRSGAFLDPLADKILVLGAMFTLVSRDVFWILPVVIIAAREIAVSLYRVFAGSKGVSMPASKLAKVKTVMQQCAVGFALMPLTINDATWTFTICMWVAVALTLVSAAQYAQRAIVSSK</sequence>
<dbReference type="InterPro" id="IPR048254">
    <property type="entry name" value="CDP_ALCOHOL_P_TRANSF_CS"/>
</dbReference>
<dbReference type="InterPro" id="IPR000462">
    <property type="entry name" value="CDP-OH_P_trans"/>
</dbReference>
<evidence type="ECO:0000256" key="10">
    <source>
        <dbReference type="ARBA" id="ARBA00023264"/>
    </source>
</evidence>
<dbReference type="Gene3D" id="1.20.120.1760">
    <property type="match status" value="1"/>
</dbReference>
<evidence type="ECO:0000256" key="11">
    <source>
        <dbReference type="SAM" id="Phobius"/>
    </source>
</evidence>
<evidence type="ECO:0000256" key="1">
    <source>
        <dbReference type="ARBA" id="ARBA00004141"/>
    </source>
</evidence>
<evidence type="ECO:0000256" key="6">
    <source>
        <dbReference type="ARBA" id="ARBA00022989"/>
    </source>
</evidence>
<dbReference type="GO" id="GO:0046474">
    <property type="term" value="P:glycerophospholipid biosynthetic process"/>
    <property type="evidence" value="ECO:0007669"/>
    <property type="project" value="TreeGrafter"/>
</dbReference>
<evidence type="ECO:0000256" key="4">
    <source>
        <dbReference type="ARBA" id="ARBA00022679"/>
    </source>
</evidence>